<dbReference type="EC" id="6.3.2.17" evidence="8"/>
<dbReference type="InterPro" id="IPR036615">
    <property type="entry name" value="Mur_ligase_C_dom_sf"/>
</dbReference>
<evidence type="ECO:0000256" key="11">
    <source>
        <dbReference type="ARBA" id="ARBA00022723"/>
    </source>
</evidence>
<comment type="cofactor">
    <cofactor evidence="1">
        <name>Mg(2+)</name>
        <dbReference type="ChEBI" id="CHEBI:18420"/>
    </cofactor>
</comment>
<dbReference type="FunFam" id="3.40.1190.10:FF:000004">
    <property type="entry name" value="Dihydrofolate synthase/folylpolyglutamate synthase"/>
    <property type="match status" value="1"/>
</dbReference>
<comment type="catalytic activity">
    <reaction evidence="22">
        <text>7,8-dihydropteroate + L-glutamate + ATP = 7,8-dihydrofolate + ADP + phosphate + H(+)</text>
        <dbReference type="Rhea" id="RHEA:23584"/>
        <dbReference type="ChEBI" id="CHEBI:15378"/>
        <dbReference type="ChEBI" id="CHEBI:17839"/>
        <dbReference type="ChEBI" id="CHEBI:29985"/>
        <dbReference type="ChEBI" id="CHEBI:30616"/>
        <dbReference type="ChEBI" id="CHEBI:43474"/>
        <dbReference type="ChEBI" id="CHEBI:57451"/>
        <dbReference type="ChEBI" id="CHEBI:456216"/>
        <dbReference type="EC" id="6.3.2.12"/>
    </reaction>
</comment>
<accession>A0A2P7NWL9</accession>
<dbReference type="Gene3D" id="3.90.190.20">
    <property type="entry name" value="Mur ligase, C-terminal domain"/>
    <property type="match status" value="1"/>
</dbReference>
<name>A0A2P7NWL9_9PROT</name>
<evidence type="ECO:0000256" key="8">
    <source>
        <dbReference type="ARBA" id="ARBA00013025"/>
    </source>
</evidence>
<evidence type="ECO:0000256" key="22">
    <source>
        <dbReference type="ARBA" id="ARBA00049161"/>
    </source>
</evidence>
<evidence type="ECO:0000256" key="19">
    <source>
        <dbReference type="ARBA" id="ARBA00047493"/>
    </source>
</evidence>
<evidence type="ECO:0000256" key="15">
    <source>
        <dbReference type="ARBA" id="ARBA00022909"/>
    </source>
</evidence>
<keyword evidence="11" id="KW-0479">Metal-binding</keyword>
<protein>
    <recommendedName>
        <fullName evidence="9">Dihydrofolate synthase/folylpolyglutamate synthase</fullName>
        <ecNumber evidence="7">6.3.2.12</ecNumber>
        <ecNumber evidence="8">6.3.2.17</ecNumber>
    </recommendedName>
    <alternativeName>
        <fullName evidence="18">Folylpoly-gamma-glutamate synthetase-dihydrofolate synthetase</fullName>
    </alternativeName>
    <alternativeName>
        <fullName evidence="16">Folylpolyglutamate synthetase</fullName>
    </alternativeName>
    <alternativeName>
        <fullName evidence="17">Tetrahydrofolylpolyglutamate synthase</fullName>
    </alternativeName>
</protein>
<dbReference type="UniPathway" id="UPA00077">
    <property type="reaction ID" value="UER00157"/>
</dbReference>
<evidence type="ECO:0000256" key="9">
    <source>
        <dbReference type="ARBA" id="ARBA00019357"/>
    </source>
</evidence>
<dbReference type="GO" id="GO:0008841">
    <property type="term" value="F:dihydrofolate synthase activity"/>
    <property type="evidence" value="ECO:0007669"/>
    <property type="project" value="UniProtKB-EC"/>
</dbReference>
<comment type="pathway">
    <text evidence="3">Cofactor biosynthesis; tetrahydrofolate biosynthesis; 7,8-dihydrofolate from 2-amino-4-hydroxy-6-hydroxymethyl-7,8-dihydropteridine diphosphate and 4-aminobenzoate: step 2/2.</text>
</comment>
<evidence type="ECO:0000259" key="24">
    <source>
        <dbReference type="Pfam" id="PF02875"/>
    </source>
</evidence>
<comment type="catalytic activity">
    <reaction evidence="19">
        <text>(6S)-5,6,7,8-tetrahydrofolyl-(gamma-L-Glu)(n) + L-glutamate + ATP = (6S)-5,6,7,8-tetrahydrofolyl-(gamma-L-Glu)(n+1) + ADP + phosphate + H(+)</text>
        <dbReference type="Rhea" id="RHEA:10580"/>
        <dbReference type="Rhea" id="RHEA-COMP:14738"/>
        <dbReference type="Rhea" id="RHEA-COMP:14740"/>
        <dbReference type="ChEBI" id="CHEBI:15378"/>
        <dbReference type="ChEBI" id="CHEBI:29985"/>
        <dbReference type="ChEBI" id="CHEBI:30616"/>
        <dbReference type="ChEBI" id="CHEBI:43474"/>
        <dbReference type="ChEBI" id="CHEBI:141005"/>
        <dbReference type="ChEBI" id="CHEBI:456216"/>
        <dbReference type="EC" id="6.3.2.17"/>
    </reaction>
</comment>
<dbReference type="PIRSF" id="PIRSF001563">
    <property type="entry name" value="Folylpolyglu_synth"/>
    <property type="match status" value="1"/>
</dbReference>
<evidence type="ECO:0000256" key="2">
    <source>
        <dbReference type="ARBA" id="ARBA00002714"/>
    </source>
</evidence>
<dbReference type="GO" id="GO:0046656">
    <property type="term" value="P:folic acid biosynthetic process"/>
    <property type="evidence" value="ECO:0007669"/>
    <property type="project" value="UniProtKB-KW"/>
</dbReference>
<dbReference type="InterPro" id="IPR004101">
    <property type="entry name" value="Mur_ligase_C"/>
</dbReference>
<evidence type="ECO:0000256" key="18">
    <source>
        <dbReference type="ARBA" id="ARBA00032510"/>
    </source>
</evidence>
<dbReference type="GO" id="GO:0046654">
    <property type="term" value="P:tetrahydrofolate biosynthetic process"/>
    <property type="evidence" value="ECO:0007669"/>
    <property type="project" value="UniProtKB-UniPathway"/>
</dbReference>
<keyword evidence="15" id="KW-0289">Folate biosynthesis</keyword>
<dbReference type="InterPro" id="IPR018109">
    <property type="entry name" value="Folylpolyglutamate_synth_CS"/>
</dbReference>
<evidence type="ECO:0000313" key="26">
    <source>
        <dbReference type="EMBL" id="PSJ17874.1"/>
    </source>
</evidence>
<evidence type="ECO:0000259" key="25">
    <source>
        <dbReference type="Pfam" id="PF08245"/>
    </source>
</evidence>
<dbReference type="Pfam" id="PF02875">
    <property type="entry name" value="Mur_ligase_C"/>
    <property type="match status" value="1"/>
</dbReference>
<evidence type="ECO:0000256" key="12">
    <source>
        <dbReference type="ARBA" id="ARBA00022741"/>
    </source>
</evidence>
<evidence type="ECO:0000256" key="10">
    <source>
        <dbReference type="ARBA" id="ARBA00022598"/>
    </source>
</evidence>
<organism evidence="26 27">
    <name type="scientific">Nitrosomonas supralitoralis</name>
    <dbReference type="NCBI Taxonomy" id="2116706"/>
    <lineage>
        <taxon>Bacteria</taxon>
        <taxon>Pseudomonadati</taxon>
        <taxon>Pseudomonadota</taxon>
        <taxon>Betaproteobacteria</taxon>
        <taxon>Nitrosomonadales</taxon>
        <taxon>Nitrosomonadaceae</taxon>
        <taxon>Nitrosomonas</taxon>
    </lineage>
</organism>
<dbReference type="Proteomes" id="UP000241912">
    <property type="component" value="Unassembled WGS sequence"/>
</dbReference>
<dbReference type="RefSeq" id="WP_106706326.1">
    <property type="nucleotide sequence ID" value="NZ_PXXU01000012.1"/>
</dbReference>
<dbReference type="PANTHER" id="PTHR11136:SF0">
    <property type="entry name" value="DIHYDROFOLATE SYNTHETASE-RELATED"/>
    <property type="match status" value="1"/>
</dbReference>
<keyword evidence="13 23" id="KW-0067">ATP-binding</keyword>
<comment type="function">
    <text evidence="2">Functions in two distinct reactions of the de novo folate biosynthetic pathway. Catalyzes the addition of a glutamate residue to dihydropteroate (7,8-dihydropteroate or H2Pte) to form dihydrofolate (7,8-dihydrofolate monoglutamate or H2Pte-Glu). Also catalyzes successive additions of L-glutamate to tetrahydrofolate or 10-formyltetrahydrofolate or 5,10-methylenetetrahydrofolate, leading to folylpolyglutamate derivatives.</text>
</comment>
<dbReference type="PANTHER" id="PTHR11136">
    <property type="entry name" value="FOLYLPOLYGLUTAMATE SYNTHASE-RELATED"/>
    <property type="match status" value="1"/>
</dbReference>
<evidence type="ECO:0000256" key="17">
    <source>
        <dbReference type="ARBA" id="ARBA00030592"/>
    </source>
</evidence>
<dbReference type="GO" id="GO:0004326">
    <property type="term" value="F:tetrahydrofolylpolyglutamate synthase activity"/>
    <property type="evidence" value="ECO:0007669"/>
    <property type="project" value="UniProtKB-EC"/>
</dbReference>
<dbReference type="SUPFAM" id="SSF53244">
    <property type="entry name" value="MurD-like peptide ligases, peptide-binding domain"/>
    <property type="match status" value="1"/>
</dbReference>
<comment type="subunit">
    <text evidence="6">Monomer.</text>
</comment>
<keyword evidence="27" id="KW-1185">Reference proteome</keyword>
<evidence type="ECO:0000256" key="13">
    <source>
        <dbReference type="ARBA" id="ARBA00022840"/>
    </source>
</evidence>
<dbReference type="InterPro" id="IPR013221">
    <property type="entry name" value="Mur_ligase_cen"/>
</dbReference>
<dbReference type="Pfam" id="PF08245">
    <property type="entry name" value="Mur_ligase_M"/>
    <property type="match status" value="1"/>
</dbReference>
<dbReference type="SUPFAM" id="SSF53623">
    <property type="entry name" value="MurD-like peptide ligases, catalytic domain"/>
    <property type="match status" value="1"/>
</dbReference>
<dbReference type="GO" id="GO:0005524">
    <property type="term" value="F:ATP binding"/>
    <property type="evidence" value="ECO:0007669"/>
    <property type="project" value="UniProtKB-KW"/>
</dbReference>
<dbReference type="AlphaFoldDB" id="A0A2P7NWL9"/>
<proteinExistence type="inferred from homology"/>
<keyword evidence="10 23" id="KW-0436">Ligase</keyword>
<dbReference type="EC" id="6.3.2.12" evidence="7"/>
<evidence type="ECO:0000256" key="4">
    <source>
        <dbReference type="ARBA" id="ARBA00005150"/>
    </source>
</evidence>
<dbReference type="OrthoDB" id="9809356at2"/>
<keyword evidence="12 23" id="KW-0547">Nucleotide-binding</keyword>
<evidence type="ECO:0000256" key="14">
    <source>
        <dbReference type="ARBA" id="ARBA00022842"/>
    </source>
</evidence>
<dbReference type="InterPro" id="IPR036565">
    <property type="entry name" value="Mur-like_cat_sf"/>
</dbReference>
<evidence type="ECO:0000256" key="20">
    <source>
        <dbReference type="ARBA" id="ARBA00047808"/>
    </source>
</evidence>
<feature type="domain" description="Mur ligase central" evidence="25">
    <location>
        <begin position="51"/>
        <end position="267"/>
    </location>
</feature>
<gene>
    <name evidence="26" type="ORF">C7H79_05680</name>
</gene>
<evidence type="ECO:0000256" key="6">
    <source>
        <dbReference type="ARBA" id="ARBA00011245"/>
    </source>
</evidence>
<comment type="caution">
    <text evidence="26">The sequence shown here is derived from an EMBL/GenBank/DDBJ whole genome shotgun (WGS) entry which is preliminary data.</text>
</comment>
<dbReference type="PROSITE" id="PS01011">
    <property type="entry name" value="FOLYLPOLYGLU_SYNT_1"/>
    <property type="match status" value="1"/>
</dbReference>
<dbReference type="InterPro" id="IPR001645">
    <property type="entry name" value="Folylpolyglutamate_synth"/>
</dbReference>
<evidence type="ECO:0000256" key="7">
    <source>
        <dbReference type="ARBA" id="ARBA00013023"/>
    </source>
</evidence>
<dbReference type="EMBL" id="PXXU01000012">
    <property type="protein sequence ID" value="PSJ17874.1"/>
    <property type="molecule type" value="Genomic_DNA"/>
</dbReference>
<dbReference type="GO" id="GO:0005737">
    <property type="term" value="C:cytoplasm"/>
    <property type="evidence" value="ECO:0007669"/>
    <property type="project" value="TreeGrafter"/>
</dbReference>
<evidence type="ECO:0000256" key="21">
    <source>
        <dbReference type="ARBA" id="ARBA00049035"/>
    </source>
</evidence>
<comment type="similarity">
    <text evidence="5 23">Belongs to the folylpolyglutamate synthase family.</text>
</comment>
<evidence type="ECO:0000256" key="5">
    <source>
        <dbReference type="ARBA" id="ARBA00008276"/>
    </source>
</evidence>
<evidence type="ECO:0000256" key="3">
    <source>
        <dbReference type="ARBA" id="ARBA00004799"/>
    </source>
</evidence>
<comment type="catalytic activity">
    <reaction evidence="21">
        <text>(6R)-5,10-methylenetetrahydrofolyl-(gamma-L-Glu)(n) + L-glutamate + ATP = (6R)-5,10-methylenetetrahydrofolyl-(gamma-L-Glu)(n+1) + ADP + phosphate + H(+)</text>
        <dbReference type="Rhea" id="RHEA:51912"/>
        <dbReference type="Rhea" id="RHEA-COMP:13257"/>
        <dbReference type="Rhea" id="RHEA-COMP:13258"/>
        <dbReference type="ChEBI" id="CHEBI:15378"/>
        <dbReference type="ChEBI" id="CHEBI:29985"/>
        <dbReference type="ChEBI" id="CHEBI:30616"/>
        <dbReference type="ChEBI" id="CHEBI:43474"/>
        <dbReference type="ChEBI" id="CHEBI:136572"/>
        <dbReference type="ChEBI" id="CHEBI:456216"/>
        <dbReference type="EC" id="6.3.2.17"/>
    </reaction>
</comment>
<keyword evidence="14" id="KW-0460">Magnesium</keyword>
<evidence type="ECO:0000256" key="16">
    <source>
        <dbReference type="ARBA" id="ARBA00030048"/>
    </source>
</evidence>
<reference evidence="26 27" key="1">
    <citation type="submission" date="2018-03" db="EMBL/GenBank/DDBJ databases">
        <title>Draft genome of Nitrosomonas supralitoralis APG5.</title>
        <authorList>
            <person name="Urakawa H."/>
            <person name="Lopez J.V."/>
        </authorList>
    </citation>
    <scope>NUCLEOTIDE SEQUENCE [LARGE SCALE GENOMIC DNA]</scope>
    <source>
        <strain evidence="26 27">APG5</strain>
    </source>
</reference>
<sequence>MDTPGKLPVSVADWLSYLEVFHPQTIELGLDRISRIQSELALHPQFPIIIVGGTNGKGSVCAMLESILHCAGYEVGCYTSPHLLHYNERIRIGKKDIDDKKLCNAFAQILAACKSRAISLTYFEFGTLAAMYCFVQAGVNAAVLEVGLGGRLDAVNIFDADCSILTSVELDHVDYLGETREKIGYEKAAIFRKNKPAICADIDIPQSVIQQAEKNGANLFQINEQFGFSKREIHWDFWGSRNRCYSLPFPALRGEKQLQNASACLAALDTLREVLPVSMNNIRQGLIEAVIPGRFQVVSTQPLIILDVAHNPSAAMVLSQNLRATRTTGQTYAIIAMLQDKDIYGVINVLRNDIDHWLVSSANSSRAATADYLINEIHKAEASRAATVDCLTNEVHRVETSQDENIRKFPNTVSAFVFACEQAGKNDRICVFGSFYTVSDVLQYLNTHQSK</sequence>
<dbReference type="GO" id="GO:0046872">
    <property type="term" value="F:metal ion binding"/>
    <property type="evidence" value="ECO:0007669"/>
    <property type="project" value="UniProtKB-KW"/>
</dbReference>
<comment type="pathway">
    <text evidence="4">Cofactor biosynthesis; tetrahydrofolylpolyglutamate biosynthesis.</text>
</comment>
<feature type="domain" description="Mur ligase C-terminal" evidence="24">
    <location>
        <begin position="293"/>
        <end position="435"/>
    </location>
</feature>
<evidence type="ECO:0000256" key="1">
    <source>
        <dbReference type="ARBA" id="ARBA00001946"/>
    </source>
</evidence>
<dbReference type="NCBIfam" id="NF008101">
    <property type="entry name" value="PRK10846.1"/>
    <property type="match status" value="1"/>
</dbReference>
<dbReference type="NCBIfam" id="TIGR01499">
    <property type="entry name" value="folC"/>
    <property type="match status" value="1"/>
</dbReference>
<evidence type="ECO:0000313" key="27">
    <source>
        <dbReference type="Proteomes" id="UP000241912"/>
    </source>
</evidence>
<evidence type="ECO:0000256" key="23">
    <source>
        <dbReference type="PIRNR" id="PIRNR001563"/>
    </source>
</evidence>
<comment type="catalytic activity">
    <reaction evidence="20">
        <text>10-formyltetrahydrofolyl-(gamma-L-Glu)(n) + L-glutamate + ATP = 10-formyltetrahydrofolyl-(gamma-L-Glu)(n+1) + ADP + phosphate + H(+)</text>
        <dbReference type="Rhea" id="RHEA:51904"/>
        <dbReference type="Rhea" id="RHEA-COMP:13088"/>
        <dbReference type="Rhea" id="RHEA-COMP:14300"/>
        <dbReference type="ChEBI" id="CHEBI:15378"/>
        <dbReference type="ChEBI" id="CHEBI:29985"/>
        <dbReference type="ChEBI" id="CHEBI:30616"/>
        <dbReference type="ChEBI" id="CHEBI:43474"/>
        <dbReference type="ChEBI" id="CHEBI:134413"/>
        <dbReference type="ChEBI" id="CHEBI:456216"/>
        <dbReference type="EC" id="6.3.2.17"/>
    </reaction>
</comment>
<dbReference type="Gene3D" id="3.40.1190.10">
    <property type="entry name" value="Mur-like, catalytic domain"/>
    <property type="match status" value="1"/>
</dbReference>